<accession>A0A6M6DUX2</accession>
<protein>
    <submittedName>
        <fullName evidence="2">Cytoplasmic protein</fullName>
    </submittedName>
</protein>
<sequence length="193" mass="22850">MEVKTTRPELTKDLPIKDFTDFYWLKTELQQFCRENNMSPSGSKMELSKRIEVFLTTGETQQSKIPSKRRSSSKTKAPLTLDTVIGGNHRCSQEVRAFFKEAIYPTFHFSTYIQNYFKENIGKTYRDVVKAWHEEEKRKKQPSYQKEIAPQFEYNRFIRDFFNDPQNKGKSRDDAIAAWKHLKLQPGSNQYRS</sequence>
<gene>
    <name evidence="2" type="ORF">FDZ14_13460</name>
</gene>
<proteinExistence type="predicted"/>
<evidence type="ECO:0000313" key="2">
    <source>
        <dbReference type="EMBL" id="QJX77144.1"/>
    </source>
</evidence>
<feature type="domain" description="DUF6434" evidence="1">
    <location>
        <begin position="75"/>
        <end position="134"/>
    </location>
</feature>
<dbReference type="Pfam" id="PF20026">
    <property type="entry name" value="DUF6434"/>
    <property type="match status" value="1"/>
</dbReference>
<dbReference type="Proteomes" id="UP000501076">
    <property type="component" value="Chromosome"/>
</dbReference>
<evidence type="ECO:0000259" key="1">
    <source>
        <dbReference type="Pfam" id="PF20026"/>
    </source>
</evidence>
<organism evidence="2 3">
    <name type="scientific">Priestia megaterium</name>
    <name type="common">Bacillus megaterium</name>
    <dbReference type="NCBI Taxonomy" id="1404"/>
    <lineage>
        <taxon>Bacteria</taxon>
        <taxon>Bacillati</taxon>
        <taxon>Bacillota</taxon>
        <taxon>Bacilli</taxon>
        <taxon>Bacillales</taxon>
        <taxon>Bacillaceae</taxon>
        <taxon>Priestia</taxon>
    </lineage>
</organism>
<dbReference type="AlphaFoldDB" id="A0A6M6DUX2"/>
<reference evidence="2 3" key="1">
    <citation type="submission" date="2019-10" db="EMBL/GenBank/DDBJ databases">
        <title>Complete genome sequences for adaption low water activity.</title>
        <authorList>
            <person name="Zhao L."/>
            <person name="Zhong J."/>
        </authorList>
    </citation>
    <scope>NUCLEOTIDE SEQUENCE [LARGE SCALE GENOMIC DNA]</scope>
    <source>
        <strain evidence="2 3">FDU301</strain>
    </source>
</reference>
<dbReference type="InterPro" id="IPR045492">
    <property type="entry name" value="DUF6434"/>
</dbReference>
<name>A0A6M6DUX2_PRIMG</name>
<dbReference type="Pfam" id="PF18953">
    <property type="entry name" value="SAP_new25"/>
    <property type="match status" value="1"/>
</dbReference>
<dbReference type="EMBL" id="CP045272">
    <property type="protein sequence ID" value="QJX77144.1"/>
    <property type="molecule type" value="Genomic_DNA"/>
</dbReference>
<evidence type="ECO:0000313" key="3">
    <source>
        <dbReference type="Proteomes" id="UP000501076"/>
    </source>
</evidence>